<feature type="compositionally biased region" description="Polar residues" evidence="1">
    <location>
        <begin position="273"/>
        <end position="317"/>
    </location>
</feature>
<name>I2FT24_USTHO</name>
<dbReference type="AlphaFoldDB" id="I2FT24"/>
<feature type="compositionally biased region" description="Polar residues" evidence="1">
    <location>
        <begin position="153"/>
        <end position="164"/>
    </location>
</feature>
<feature type="compositionally biased region" description="Low complexity" evidence="1">
    <location>
        <begin position="353"/>
        <end position="363"/>
    </location>
</feature>
<feature type="compositionally biased region" description="Basic and acidic residues" evidence="1">
    <location>
        <begin position="205"/>
        <end position="216"/>
    </location>
</feature>
<sequence>MIQDSTLDSSSIQHSLELELFPSDAFAGISTPPLPSSPTQLAKISAVTLSTASNPIMIPDSTLDSSSIQHSLELELFPSGQPGASSLRSTNTSRSQLPLSPFELDPARLSDPASQRDIKATQFLRDEWLISAGQKEPDDLVDNYVSFMRNGRPESTGQPSSKRGGSSLLDQIDAICSPSSSGSSVQAGGKTTDARQPLRPSKSAKTNEKARATAEEIDKMVADDMFNTSCSPPSPPVSRIKSISDMPAEEQQFFYRLAFGGGSPSSSSPGNMGVTSRGKNGKTWQTTWDNSNQPSTGTVSLAATSRPNLASGSSSSRGVAKGSTSSASSGAIRGRRPSAFTVEARKGSRGGKARSSTSSSSSAHRSRSRFFA</sequence>
<dbReference type="HOGENOM" id="CLU_642702_0_0_1"/>
<dbReference type="eggNOG" id="ENOG502RDCH">
    <property type="taxonomic scope" value="Eukaryota"/>
</dbReference>
<proteinExistence type="predicted"/>
<feature type="compositionally biased region" description="Polar residues" evidence="1">
    <location>
        <begin position="82"/>
        <end position="98"/>
    </location>
</feature>
<feature type="region of interest" description="Disordered" evidence="1">
    <location>
        <begin position="148"/>
        <end position="216"/>
    </location>
</feature>
<feature type="region of interest" description="Disordered" evidence="1">
    <location>
        <begin position="257"/>
        <end position="372"/>
    </location>
</feature>
<accession>I2FT24</accession>
<gene>
    <name evidence="2" type="ORF">UHOR_07027</name>
</gene>
<feature type="region of interest" description="Disordered" evidence="1">
    <location>
        <begin position="79"/>
        <end position="113"/>
    </location>
</feature>
<dbReference type="OMA" id="QFLRDEW"/>
<dbReference type="EMBL" id="CAGI01000151">
    <property type="protein sequence ID" value="CCF50067.1"/>
    <property type="molecule type" value="Genomic_DNA"/>
</dbReference>
<dbReference type="OrthoDB" id="2555743at2759"/>
<comment type="caution">
    <text evidence="2">The sequence shown here is derived from an EMBL/GenBank/DDBJ whole genome shotgun (WGS) entry which is preliminary data.</text>
</comment>
<evidence type="ECO:0000313" key="3">
    <source>
        <dbReference type="Proteomes" id="UP000006174"/>
    </source>
</evidence>
<evidence type="ECO:0000256" key="1">
    <source>
        <dbReference type="SAM" id="MobiDB-lite"/>
    </source>
</evidence>
<reference evidence="2 3" key="1">
    <citation type="journal article" date="2012" name="Plant Cell">
        <title>Genome comparison of barley and maize smut fungi reveals targeted loss of RNA silencing components and species-specific presence of transposable elements.</title>
        <authorList>
            <person name="Laurie J.D."/>
            <person name="Ali S."/>
            <person name="Linning R."/>
            <person name="Mannhaupt G."/>
            <person name="Wong P."/>
            <person name="Gueldener U."/>
            <person name="Muensterkoetter M."/>
            <person name="Moore R."/>
            <person name="Kahmann R."/>
            <person name="Bakkeren G."/>
            <person name="Schirawski J."/>
        </authorList>
    </citation>
    <scope>NUCLEOTIDE SEQUENCE [LARGE SCALE GENOMIC DNA]</scope>
    <source>
        <strain evidence="3">Uh4875-4</strain>
    </source>
</reference>
<protein>
    <submittedName>
        <fullName evidence="2">Uncharacterized protein</fullName>
    </submittedName>
</protein>
<evidence type="ECO:0000313" key="2">
    <source>
        <dbReference type="EMBL" id="CCF50067.1"/>
    </source>
</evidence>
<organism evidence="2 3">
    <name type="scientific">Ustilago hordei</name>
    <name type="common">Barley covered smut fungus</name>
    <dbReference type="NCBI Taxonomy" id="120017"/>
    <lineage>
        <taxon>Eukaryota</taxon>
        <taxon>Fungi</taxon>
        <taxon>Dikarya</taxon>
        <taxon>Basidiomycota</taxon>
        <taxon>Ustilaginomycotina</taxon>
        <taxon>Ustilaginomycetes</taxon>
        <taxon>Ustilaginales</taxon>
        <taxon>Ustilaginaceae</taxon>
        <taxon>Ustilago</taxon>
    </lineage>
</organism>
<keyword evidence="3" id="KW-1185">Reference proteome</keyword>
<feature type="compositionally biased region" description="Low complexity" evidence="1">
    <location>
        <begin position="322"/>
        <end position="332"/>
    </location>
</feature>
<dbReference type="Proteomes" id="UP000006174">
    <property type="component" value="Unassembled WGS sequence"/>
</dbReference>